<dbReference type="RefSeq" id="WP_175492638.1">
    <property type="nucleotide sequence ID" value="NZ_FOSN01000016.1"/>
</dbReference>
<feature type="region of interest" description="Disordered" evidence="8">
    <location>
        <begin position="316"/>
        <end position="421"/>
    </location>
</feature>
<keyword evidence="12" id="KW-1185">Reference proteome</keyword>
<keyword evidence="2" id="KW-0813">Transport</keyword>
<comment type="subcellular location">
    <subcellularLocation>
        <location evidence="1">Membrane</location>
        <topology evidence="1">Multi-pass membrane protein</topology>
    </subcellularLocation>
</comment>
<keyword evidence="3" id="KW-0050">Antiport</keyword>
<evidence type="ECO:0000256" key="2">
    <source>
        <dbReference type="ARBA" id="ARBA00022448"/>
    </source>
</evidence>
<dbReference type="GO" id="GO:0015297">
    <property type="term" value="F:antiporter activity"/>
    <property type="evidence" value="ECO:0007669"/>
    <property type="project" value="UniProtKB-KW"/>
</dbReference>
<feature type="transmembrane region" description="Helical" evidence="9">
    <location>
        <begin position="56"/>
        <end position="75"/>
    </location>
</feature>
<dbReference type="GO" id="GO:1902600">
    <property type="term" value="P:proton transmembrane transport"/>
    <property type="evidence" value="ECO:0007669"/>
    <property type="project" value="InterPro"/>
</dbReference>
<sequence length="484" mass="51306">MEQAGAVNLMVLAVAMALAAAIPTLAPRLPLPRPVIEIVLGAIVGPHILDLVHPDLIWDFLADFGLGMLFLMAGFEMDPASLRGDPIRNAAAGWAISLILALVVSMILLVGGVAEAPFLTALALCTTSIGLLLPVLRDGGLLAPPYGPAMLAAGALGEAAPLFLLPLALAHQGGAGAQALIMIGFGVAAAAAIVFASHASRGAFAAVIERTMRTSGQLPMRLAICLLILLVVLSQRFEIDFVLGAFVAGAVVRAALPRDLHEAMAARLDGIGSAFLVPVFFLSSGMRLDLAALMNDHIAAGMIAIPAALRPRITPQADRRPGAAFGHAALPRRRYRRDRRAARPDADRPGRRAGWRRRRDRSVIPRARRAGAEEAGGGGLKPIHRRHRGTAPGPGAMRRGDKHCRGDGGRRRPPPSILGARPLKQSPIRLVWPDRRIYVPAFDSGAISDRLRSIRSESAPAPRFCASEPCRRLRLHSPARLGSA</sequence>
<feature type="domain" description="Cation/H+ exchanger transmembrane" evidence="10">
    <location>
        <begin position="18"/>
        <end position="302"/>
    </location>
</feature>
<evidence type="ECO:0000256" key="4">
    <source>
        <dbReference type="ARBA" id="ARBA00022692"/>
    </source>
</evidence>
<keyword evidence="5 9" id="KW-1133">Transmembrane helix</keyword>
<dbReference type="STRING" id="1612308.SAMN05444581_11611"/>
<feature type="compositionally biased region" description="Basic residues" evidence="8">
    <location>
        <begin position="330"/>
        <end position="340"/>
    </location>
</feature>
<evidence type="ECO:0000256" key="3">
    <source>
        <dbReference type="ARBA" id="ARBA00022449"/>
    </source>
</evidence>
<gene>
    <name evidence="11" type="ORF">SAMN05444581_11611</name>
</gene>
<evidence type="ECO:0000259" key="10">
    <source>
        <dbReference type="Pfam" id="PF00999"/>
    </source>
</evidence>
<dbReference type="Pfam" id="PF00999">
    <property type="entry name" value="Na_H_Exchanger"/>
    <property type="match status" value="1"/>
</dbReference>
<feature type="compositionally biased region" description="Basic residues" evidence="8">
    <location>
        <begin position="351"/>
        <end position="360"/>
    </location>
</feature>
<feature type="transmembrane region" description="Helical" evidence="9">
    <location>
        <begin position="116"/>
        <end position="136"/>
    </location>
</feature>
<feature type="compositionally biased region" description="Basic and acidic residues" evidence="8">
    <location>
        <begin position="341"/>
        <end position="350"/>
    </location>
</feature>
<evidence type="ECO:0000256" key="6">
    <source>
        <dbReference type="ARBA" id="ARBA00023065"/>
    </source>
</evidence>
<dbReference type="Gene3D" id="1.20.1530.20">
    <property type="match status" value="1"/>
</dbReference>
<name>A0A1I4BPP8_9HYPH</name>
<protein>
    <submittedName>
        <fullName evidence="11">Kef-type K+ transport system, membrane component KefB</fullName>
    </submittedName>
</protein>
<feature type="transmembrane region" description="Helical" evidence="9">
    <location>
        <begin position="148"/>
        <end position="169"/>
    </location>
</feature>
<feature type="transmembrane region" description="Helical" evidence="9">
    <location>
        <begin position="175"/>
        <end position="197"/>
    </location>
</feature>
<evidence type="ECO:0000256" key="9">
    <source>
        <dbReference type="SAM" id="Phobius"/>
    </source>
</evidence>
<evidence type="ECO:0000256" key="8">
    <source>
        <dbReference type="SAM" id="MobiDB-lite"/>
    </source>
</evidence>
<dbReference type="GO" id="GO:0016020">
    <property type="term" value="C:membrane"/>
    <property type="evidence" value="ECO:0007669"/>
    <property type="project" value="UniProtKB-SubCell"/>
</dbReference>
<evidence type="ECO:0000256" key="5">
    <source>
        <dbReference type="ARBA" id="ARBA00022989"/>
    </source>
</evidence>
<organism evidence="11 12">
    <name type="scientific">Methylocapsa palsarum</name>
    <dbReference type="NCBI Taxonomy" id="1612308"/>
    <lineage>
        <taxon>Bacteria</taxon>
        <taxon>Pseudomonadati</taxon>
        <taxon>Pseudomonadota</taxon>
        <taxon>Alphaproteobacteria</taxon>
        <taxon>Hyphomicrobiales</taxon>
        <taxon>Beijerinckiaceae</taxon>
        <taxon>Methylocapsa</taxon>
    </lineage>
</organism>
<dbReference type="InterPro" id="IPR038770">
    <property type="entry name" value="Na+/solute_symporter_sf"/>
</dbReference>
<dbReference type="EMBL" id="FOSN01000016">
    <property type="protein sequence ID" value="SFK70808.1"/>
    <property type="molecule type" value="Genomic_DNA"/>
</dbReference>
<evidence type="ECO:0000313" key="11">
    <source>
        <dbReference type="EMBL" id="SFK70808.1"/>
    </source>
</evidence>
<dbReference type="Proteomes" id="UP000198755">
    <property type="component" value="Unassembled WGS sequence"/>
</dbReference>
<dbReference type="AlphaFoldDB" id="A0A1I4BPP8"/>
<keyword evidence="6" id="KW-0406">Ion transport</keyword>
<evidence type="ECO:0000313" key="12">
    <source>
        <dbReference type="Proteomes" id="UP000198755"/>
    </source>
</evidence>
<evidence type="ECO:0000256" key="7">
    <source>
        <dbReference type="ARBA" id="ARBA00023136"/>
    </source>
</evidence>
<accession>A0A1I4BPP8</accession>
<keyword evidence="7 9" id="KW-0472">Membrane</keyword>
<dbReference type="PANTHER" id="PTHR43562">
    <property type="entry name" value="NAPA-TYPE SODIUM/HYDROGEN ANTIPORTER"/>
    <property type="match status" value="1"/>
</dbReference>
<keyword evidence="4 9" id="KW-0812">Transmembrane</keyword>
<feature type="transmembrane region" description="Helical" evidence="9">
    <location>
        <begin position="218"/>
        <end position="235"/>
    </location>
</feature>
<feature type="transmembrane region" description="Helical" evidence="9">
    <location>
        <begin position="87"/>
        <end position="110"/>
    </location>
</feature>
<dbReference type="PANTHER" id="PTHR43562:SF1">
    <property type="entry name" value="NA(+)_H(+) ANTIPORTER YJBQ-RELATED"/>
    <property type="match status" value="1"/>
</dbReference>
<proteinExistence type="predicted"/>
<reference evidence="11 12" key="1">
    <citation type="submission" date="2016-10" db="EMBL/GenBank/DDBJ databases">
        <authorList>
            <person name="de Groot N.N."/>
        </authorList>
    </citation>
    <scope>NUCLEOTIDE SEQUENCE [LARGE SCALE GENOMIC DNA]</scope>
    <source>
        <strain evidence="11 12">NE2</strain>
    </source>
</reference>
<evidence type="ECO:0000256" key="1">
    <source>
        <dbReference type="ARBA" id="ARBA00004141"/>
    </source>
</evidence>
<dbReference type="InterPro" id="IPR006153">
    <property type="entry name" value="Cation/H_exchanger_TM"/>
</dbReference>